<evidence type="ECO:0000256" key="4">
    <source>
        <dbReference type="ARBA" id="ARBA00022984"/>
    </source>
</evidence>
<dbReference type="AlphaFoldDB" id="A0A940XBV8"/>
<keyword evidence="2" id="KW-0808">Transferase</keyword>
<evidence type="ECO:0000256" key="5">
    <source>
        <dbReference type="ARBA" id="ARBA00023316"/>
    </source>
</evidence>
<evidence type="ECO:0000313" key="6">
    <source>
        <dbReference type="EMBL" id="MBQ0825709.1"/>
    </source>
</evidence>
<comment type="pathway">
    <text evidence="1">Cell wall biogenesis; peptidoglycan biosynthesis.</text>
</comment>
<proteinExistence type="predicted"/>
<organism evidence="6 7">
    <name type="scientific">Streptomyces tagetis</name>
    <dbReference type="NCBI Taxonomy" id="2820809"/>
    <lineage>
        <taxon>Bacteria</taxon>
        <taxon>Bacillati</taxon>
        <taxon>Actinomycetota</taxon>
        <taxon>Actinomycetes</taxon>
        <taxon>Kitasatosporales</taxon>
        <taxon>Streptomycetaceae</taxon>
        <taxon>Streptomyces</taxon>
    </lineage>
</organism>
<dbReference type="Gene3D" id="2.40.440.10">
    <property type="entry name" value="L,D-transpeptidase catalytic domain-like"/>
    <property type="match status" value="1"/>
</dbReference>
<dbReference type="GO" id="GO:0009252">
    <property type="term" value="P:peptidoglycan biosynthetic process"/>
    <property type="evidence" value="ECO:0007669"/>
    <property type="project" value="UniProtKB-KW"/>
</dbReference>
<dbReference type="CDD" id="cd16913">
    <property type="entry name" value="YkuD_like"/>
    <property type="match status" value="1"/>
</dbReference>
<dbReference type="RefSeq" id="WP_210868356.1">
    <property type="nucleotide sequence ID" value="NZ_JAGPNL010000001.1"/>
</dbReference>
<dbReference type="InterPro" id="IPR005490">
    <property type="entry name" value="LD_TPept_cat_dom"/>
</dbReference>
<reference evidence="6" key="1">
    <citation type="submission" date="2021-04" db="EMBL/GenBank/DDBJ databases">
        <title>Genome seq and assembly of Streptomyces sp. RG38.</title>
        <authorList>
            <person name="Chhetri G."/>
        </authorList>
    </citation>
    <scope>NUCLEOTIDE SEQUENCE</scope>
    <source>
        <strain evidence="6">RG38</strain>
    </source>
</reference>
<dbReference type="InterPro" id="IPR038063">
    <property type="entry name" value="Transpep_catalytic_dom"/>
</dbReference>
<keyword evidence="7" id="KW-1185">Reference proteome</keyword>
<protein>
    <submittedName>
        <fullName evidence="6">L,D-transpeptidase</fullName>
    </submittedName>
</protein>
<accession>A0A940XBV8</accession>
<keyword evidence="4" id="KW-0573">Peptidoglycan synthesis</keyword>
<dbReference type="GO" id="GO:0008360">
    <property type="term" value="P:regulation of cell shape"/>
    <property type="evidence" value="ECO:0007669"/>
    <property type="project" value="UniProtKB-KW"/>
</dbReference>
<keyword evidence="3" id="KW-0133">Cell shape</keyword>
<dbReference type="GO" id="GO:0016740">
    <property type="term" value="F:transferase activity"/>
    <property type="evidence" value="ECO:0007669"/>
    <property type="project" value="UniProtKB-KW"/>
</dbReference>
<dbReference type="GO" id="GO:0071555">
    <property type="term" value="P:cell wall organization"/>
    <property type="evidence" value="ECO:0007669"/>
    <property type="project" value="UniProtKB-KW"/>
</dbReference>
<dbReference type="Proteomes" id="UP000677875">
    <property type="component" value="Unassembled WGS sequence"/>
</dbReference>
<dbReference type="EMBL" id="JAGPNL010000001">
    <property type="protein sequence ID" value="MBQ0825709.1"/>
    <property type="molecule type" value="Genomic_DNA"/>
</dbReference>
<evidence type="ECO:0000313" key="7">
    <source>
        <dbReference type="Proteomes" id="UP000677875"/>
    </source>
</evidence>
<keyword evidence="5" id="KW-0961">Cell wall biogenesis/degradation</keyword>
<evidence type="ECO:0000256" key="2">
    <source>
        <dbReference type="ARBA" id="ARBA00022679"/>
    </source>
</evidence>
<name>A0A940XBV8_9ACTN</name>
<sequence>MKFTKNWSRTDNSKLALYRDGRLVKSYRAGSGLGSTDECAKKRGWLPSGTYKVLGHQTNRDTKIKGYAIHLDDKACNPKKGRSASPAVSCSSTAT</sequence>
<evidence type="ECO:0000256" key="3">
    <source>
        <dbReference type="ARBA" id="ARBA00022960"/>
    </source>
</evidence>
<comment type="caution">
    <text evidence="6">The sequence shown here is derived from an EMBL/GenBank/DDBJ whole genome shotgun (WGS) entry which is preliminary data.</text>
</comment>
<gene>
    <name evidence="6" type="ORF">J5Y05_04170</name>
</gene>
<evidence type="ECO:0000256" key="1">
    <source>
        <dbReference type="ARBA" id="ARBA00004752"/>
    </source>
</evidence>